<evidence type="ECO:0000313" key="1">
    <source>
        <dbReference type="EMBL" id="MBN3545441.1"/>
    </source>
</evidence>
<organism evidence="1 2">
    <name type="scientific">Fictibacillus barbaricus</name>
    <dbReference type="NCBI Taxonomy" id="182136"/>
    <lineage>
        <taxon>Bacteria</taxon>
        <taxon>Bacillati</taxon>
        <taxon>Bacillota</taxon>
        <taxon>Bacilli</taxon>
        <taxon>Bacillales</taxon>
        <taxon>Fictibacillaceae</taxon>
        <taxon>Fictibacillus</taxon>
    </lineage>
</organism>
<accession>A0ABS2ZFQ5</accession>
<dbReference type="EMBL" id="JAFHKS010000043">
    <property type="protein sequence ID" value="MBN3545441.1"/>
    <property type="molecule type" value="Genomic_DNA"/>
</dbReference>
<evidence type="ECO:0000313" key="2">
    <source>
        <dbReference type="Proteomes" id="UP001319060"/>
    </source>
</evidence>
<protein>
    <recommendedName>
        <fullName evidence="3">WXG100 family type VII secretion target</fullName>
    </recommendedName>
</protein>
<name>A0ABS2ZFQ5_9BACL</name>
<dbReference type="InterPro" id="IPR029013">
    <property type="entry name" value="HP0062-like_sf"/>
</dbReference>
<sequence length="89" mass="10037">MSGNVNNSPEALRQYAQQIRSFIDSQEQLLGQLLSAHSGVGSVWRDAQYEKFGDNLDMLIKHISNAVPAFDQYARHLDGKANILDEYLK</sequence>
<reference evidence="1 2" key="1">
    <citation type="submission" date="2021-01" db="EMBL/GenBank/DDBJ databases">
        <title>Genome Sequencing of Type Strains.</title>
        <authorList>
            <person name="Lemaire J.F."/>
            <person name="Inderbitzin P."/>
            <person name="Collins S.B."/>
            <person name="Wespe N."/>
            <person name="Knight-Connoni V."/>
        </authorList>
    </citation>
    <scope>NUCLEOTIDE SEQUENCE [LARGE SCALE GENOMIC DNA]</scope>
    <source>
        <strain evidence="1 2">DSM 14730</strain>
    </source>
</reference>
<dbReference type="SUPFAM" id="SSF158414">
    <property type="entry name" value="HP0062-like"/>
    <property type="match status" value="1"/>
</dbReference>
<dbReference type="RefSeq" id="WP_188402321.1">
    <property type="nucleotide sequence ID" value="NZ_BMCE01000002.1"/>
</dbReference>
<proteinExistence type="predicted"/>
<comment type="caution">
    <text evidence="1">The sequence shown here is derived from an EMBL/GenBank/DDBJ whole genome shotgun (WGS) entry which is preliminary data.</text>
</comment>
<keyword evidence="2" id="KW-1185">Reference proteome</keyword>
<gene>
    <name evidence="1" type="ORF">JYA64_09050</name>
</gene>
<dbReference type="Gene3D" id="1.10.287.1060">
    <property type="entry name" value="ESAT-6-like"/>
    <property type="match status" value="1"/>
</dbReference>
<evidence type="ECO:0008006" key="3">
    <source>
        <dbReference type="Google" id="ProtNLM"/>
    </source>
</evidence>
<dbReference type="Proteomes" id="UP001319060">
    <property type="component" value="Unassembled WGS sequence"/>
</dbReference>